<dbReference type="SUPFAM" id="SSF51726">
    <property type="entry name" value="UROD/MetE-like"/>
    <property type="match status" value="1"/>
</dbReference>
<organism evidence="2 3">
    <name type="scientific">Candidatus Clostridium eludens</name>
    <dbReference type="NCBI Taxonomy" id="3381663"/>
    <lineage>
        <taxon>Bacteria</taxon>
        <taxon>Bacillati</taxon>
        <taxon>Bacillota</taxon>
        <taxon>Clostridia</taxon>
        <taxon>Eubacteriales</taxon>
        <taxon>Clostridiaceae</taxon>
        <taxon>Clostridium</taxon>
    </lineage>
</organism>
<accession>A0ABW8SH13</accession>
<dbReference type="EMBL" id="JBJHZX010000003">
    <property type="protein sequence ID" value="MFL0194469.1"/>
    <property type="molecule type" value="Genomic_DNA"/>
</dbReference>
<dbReference type="RefSeq" id="WP_406790596.1">
    <property type="nucleotide sequence ID" value="NZ_JBJHZX010000003.1"/>
</dbReference>
<dbReference type="CDD" id="cd03465">
    <property type="entry name" value="URO-D_like"/>
    <property type="match status" value="1"/>
</dbReference>
<dbReference type="Proteomes" id="UP001623660">
    <property type="component" value="Unassembled WGS sequence"/>
</dbReference>
<dbReference type="InterPro" id="IPR038071">
    <property type="entry name" value="UROD/MetE-like_sf"/>
</dbReference>
<dbReference type="Pfam" id="PF01208">
    <property type="entry name" value="URO-D"/>
    <property type="match status" value="1"/>
</dbReference>
<dbReference type="InterPro" id="IPR000257">
    <property type="entry name" value="Uroporphyrinogen_deCOase"/>
</dbReference>
<evidence type="ECO:0000313" key="3">
    <source>
        <dbReference type="Proteomes" id="UP001623660"/>
    </source>
</evidence>
<gene>
    <name evidence="2" type="ORF">ACJDU8_02615</name>
</gene>
<dbReference type="PANTHER" id="PTHR47099:SF1">
    <property type="entry name" value="METHYLCOBAMIDE:COM METHYLTRANSFERASE MTBA"/>
    <property type="match status" value="1"/>
</dbReference>
<dbReference type="PANTHER" id="PTHR47099">
    <property type="entry name" value="METHYLCOBAMIDE:COM METHYLTRANSFERASE MTBA"/>
    <property type="match status" value="1"/>
</dbReference>
<sequence length="361" mass="39190">MTDNMTDNITADSMTSLERLIAWLEGKPYDRILINPMLGEHAANVIGIKASEYNLSAEKMAEAQIAAYRTYGHDFVGTGPGQAAVPEAIGSVLDFPDYSTPYVKQPVINEISDLDRLTIPNPHKDGRLPLFLEATNIIIDEVGKEAPVGTILGGPFTTASSIRGTDKLLKDIYLNPEFVHKLLEFTLSSIISFAKEIAKTGSSICIVDPVSSGSLISPKVFRDISYPYLKRFIAAISEFSSPPTLHVCGNTKKILNDLADSGAGVLSIDNSLDLEEVKNTIGHKIPITGNVHPTDVMFQGTPKLVETTVKESLKKAYDSPKGYILGLGCGLPIPTPPENIHALVNAGKKYGRYPYDPELFE</sequence>
<reference evidence="2 3" key="1">
    <citation type="submission" date="2024-11" db="EMBL/GenBank/DDBJ databases">
        <authorList>
            <person name="Heng Y.C."/>
            <person name="Lim A.C.H."/>
            <person name="Lee J.K.Y."/>
            <person name="Kittelmann S."/>
        </authorList>
    </citation>
    <scope>NUCLEOTIDE SEQUENCE [LARGE SCALE GENOMIC DNA]</scope>
    <source>
        <strain evidence="2 3">WILCCON 0269</strain>
    </source>
</reference>
<feature type="domain" description="Uroporphyrinogen decarboxylase (URO-D)" evidence="1">
    <location>
        <begin position="16"/>
        <end position="350"/>
    </location>
</feature>
<dbReference type="InterPro" id="IPR052024">
    <property type="entry name" value="Methanogen_methyltrans"/>
</dbReference>
<proteinExistence type="predicted"/>
<comment type="caution">
    <text evidence="2">The sequence shown here is derived from an EMBL/GenBank/DDBJ whole genome shotgun (WGS) entry which is preliminary data.</text>
</comment>
<name>A0ABW8SH13_9CLOT</name>
<keyword evidence="3" id="KW-1185">Reference proteome</keyword>
<protein>
    <submittedName>
        <fullName evidence="2">Uroporphyrinogen decarboxylase family protein</fullName>
    </submittedName>
</protein>
<evidence type="ECO:0000259" key="1">
    <source>
        <dbReference type="Pfam" id="PF01208"/>
    </source>
</evidence>
<evidence type="ECO:0000313" key="2">
    <source>
        <dbReference type="EMBL" id="MFL0194469.1"/>
    </source>
</evidence>
<dbReference type="Gene3D" id="3.20.20.210">
    <property type="match status" value="1"/>
</dbReference>